<keyword evidence="2" id="KW-1185">Reference proteome</keyword>
<evidence type="ECO:0000313" key="2">
    <source>
        <dbReference type="Proteomes" id="UP000542674"/>
    </source>
</evidence>
<proteinExistence type="predicted"/>
<dbReference type="AlphaFoldDB" id="A0A7W7T3Z8"/>
<comment type="caution">
    <text evidence="1">The sequence shown here is derived from an EMBL/GenBank/DDBJ whole genome shotgun (WGS) entry which is preliminary data.</text>
</comment>
<sequence length="72" mass="8184">MLHTAWRAGEHDERVRDRLPRLRDTLADRLRHDRHPARGLLAGEPGARLALRAAITDTPPGTRWDACLLLDD</sequence>
<dbReference type="Proteomes" id="UP000542674">
    <property type="component" value="Unassembled WGS sequence"/>
</dbReference>
<dbReference type="EMBL" id="JACHJS010000001">
    <property type="protein sequence ID" value="MBB4965622.1"/>
    <property type="molecule type" value="Genomic_DNA"/>
</dbReference>
<organism evidence="1 2">
    <name type="scientific">Saccharothrix violaceirubra</name>
    <dbReference type="NCBI Taxonomy" id="413306"/>
    <lineage>
        <taxon>Bacteria</taxon>
        <taxon>Bacillati</taxon>
        <taxon>Actinomycetota</taxon>
        <taxon>Actinomycetes</taxon>
        <taxon>Pseudonocardiales</taxon>
        <taxon>Pseudonocardiaceae</taxon>
        <taxon>Saccharothrix</taxon>
    </lineage>
</organism>
<gene>
    <name evidence="1" type="ORF">F4559_002981</name>
</gene>
<reference evidence="1 2" key="1">
    <citation type="submission" date="2020-08" db="EMBL/GenBank/DDBJ databases">
        <title>Sequencing the genomes of 1000 actinobacteria strains.</title>
        <authorList>
            <person name="Klenk H.-P."/>
        </authorList>
    </citation>
    <scope>NUCLEOTIDE SEQUENCE [LARGE SCALE GENOMIC DNA]</scope>
    <source>
        <strain evidence="1 2">DSM 45084</strain>
    </source>
</reference>
<dbReference type="RefSeq" id="WP_184669225.1">
    <property type="nucleotide sequence ID" value="NZ_BAABAI010000029.1"/>
</dbReference>
<evidence type="ECO:0000313" key="1">
    <source>
        <dbReference type="EMBL" id="MBB4965622.1"/>
    </source>
</evidence>
<name>A0A7W7T3Z8_9PSEU</name>
<accession>A0A7W7T3Z8</accession>
<protein>
    <submittedName>
        <fullName evidence="1">Uncharacterized protein</fullName>
    </submittedName>
</protein>